<keyword evidence="3" id="KW-0479">Metal-binding</keyword>
<dbReference type="Gene3D" id="1.10.238.10">
    <property type="entry name" value="EF-hand"/>
    <property type="match status" value="1"/>
</dbReference>
<sequence>MGNQQTAANFSEKDVQLLVKLSNRTEAEIRQWYKDFHIESDETDRMNKRQFQLFYTKLRQNPKLQQITDHIFRAFDTNHSGTIDFKEFLLGYIATTTGTNRQKFEYAFDVFDINENDVIEKKEAEKIITIICRILGLSQEDAKTYTETIMLSFDENRDKVVSKEEFIAGCLHDPTLAKIATPFDL</sequence>
<evidence type="ECO:0000256" key="2">
    <source>
        <dbReference type="ARBA" id="ARBA00022707"/>
    </source>
</evidence>
<dbReference type="SUPFAM" id="SSF47473">
    <property type="entry name" value="EF-hand"/>
    <property type="match status" value="1"/>
</dbReference>
<evidence type="ECO:0000313" key="10">
    <source>
        <dbReference type="Proteomes" id="UP000663828"/>
    </source>
</evidence>
<dbReference type="Proteomes" id="UP000663828">
    <property type="component" value="Unassembled WGS sequence"/>
</dbReference>
<dbReference type="GO" id="GO:0005509">
    <property type="term" value="F:calcium ion binding"/>
    <property type="evidence" value="ECO:0007669"/>
    <property type="project" value="InterPro"/>
</dbReference>
<dbReference type="InterPro" id="IPR002048">
    <property type="entry name" value="EF_hand_dom"/>
</dbReference>
<proteinExistence type="inferred from homology"/>
<organism evidence="9 10">
    <name type="scientific">Adineta ricciae</name>
    <name type="common">Rotifer</name>
    <dbReference type="NCBI Taxonomy" id="249248"/>
    <lineage>
        <taxon>Eukaryota</taxon>
        <taxon>Metazoa</taxon>
        <taxon>Spiralia</taxon>
        <taxon>Gnathifera</taxon>
        <taxon>Rotifera</taxon>
        <taxon>Eurotatoria</taxon>
        <taxon>Bdelloidea</taxon>
        <taxon>Adinetida</taxon>
        <taxon>Adinetidae</taxon>
        <taxon>Adineta</taxon>
    </lineage>
</organism>
<dbReference type="PROSITE" id="PS50222">
    <property type="entry name" value="EF_HAND_2"/>
    <property type="match status" value="2"/>
</dbReference>
<dbReference type="OrthoDB" id="191686at2759"/>
<evidence type="ECO:0000256" key="4">
    <source>
        <dbReference type="ARBA" id="ARBA00022737"/>
    </source>
</evidence>
<keyword evidence="2" id="KW-0519">Myristate</keyword>
<keyword evidence="6" id="KW-0449">Lipoprotein</keyword>
<dbReference type="PANTHER" id="PTHR23055:SF178">
    <property type="entry name" value="NEUROCALCIN HOMOLOG"/>
    <property type="match status" value="1"/>
</dbReference>
<evidence type="ECO:0000259" key="7">
    <source>
        <dbReference type="PROSITE" id="PS50222"/>
    </source>
</evidence>
<dbReference type="SMART" id="SM00054">
    <property type="entry name" value="EFh"/>
    <property type="match status" value="3"/>
</dbReference>
<feature type="domain" description="EF-hand" evidence="7">
    <location>
        <begin position="99"/>
        <end position="134"/>
    </location>
</feature>
<evidence type="ECO:0000256" key="1">
    <source>
        <dbReference type="ARBA" id="ARBA00006049"/>
    </source>
</evidence>
<comment type="caution">
    <text evidence="9">The sequence shown here is derived from an EMBL/GenBank/DDBJ whole genome shotgun (WGS) entry which is preliminary data.</text>
</comment>
<comment type="similarity">
    <text evidence="1">Belongs to the recoverin family.</text>
</comment>
<reference evidence="9" key="1">
    <citation type="submission" date="2021-02" db="EMBL/GenBank/DDBJ databases">
        <authorList>
            <person name="Nowell W R."/>
        </authorList>
    </citation>
    <scope>NUCLEOTIDE SEQUENCE</scope>
</reference>
<dbReference type="PRINTS" id="PR00450">
    <property type="entry name" value="RECOVERIN"/>
</dbReference>
<dbReference type="InterPro" id="IPR018247">
    <property type="entry name" value="EF_Hand_1_Ca_BS"/>
</dbReference>
<dbReference type="InterPro" id="IPR028846">
    <property type="entry name" value="Recoverin"/>
</dbReference>
<evidence type="ECO:0000313" key="8">
    <source>
        <dbReference type="EMBL" id="CAF0934141.1"/>
    </source>
</evidence>
<dbReference type="EMBL" id="CAJNOJ010000042">
    <property type="protein sequence ID" value="CAF0934141.1"/>
    <property type="molecule type" value="Genomic_DNA"/>
</dbReference>
<dbReference type="PANTHER" id="PTHR23055">
    <property type="entry name" value="CALCIUM BINDING PROTEINS"/>
    <property type="match status" value="1"/>
</dbReference>
<evidence type="ECO:0000256" key="5">
    <source>
        <dbReference type="ARBA" id="ARBA00022837"/>
    </source>
</evidence>
<feature type="domain" description="EF-hand" evidence="7">
    <location>
        <begin position="63"/>
        <end position="98"/>
    </location>
</feature>
<evidence type="ECO:0000256" key="6">
    <source>
        <dbReference type="ARBA" id="ARBA00023288"/>
    </source>
</evidence>
<name>A0A815Y5T5_ADIRI</name>
<dbReference type="Proteomes" id="UP000663852">
    <property type="component" value="Unassembled WGS sequence"/>
</dbReference>
<dbReference type="EMBL" id="CAJNOR010005517">
    <property type="protein sequence ID" value="CAF1565701.1"/>
    <property type="molecule type" value="Genomic_DNA"/>
</dbReference>
<dbReference type="Pfam" id="PF13833">
    <property type="entry name" value="EF-hand_8"/>
    <property type="match status" value="1"/>
</dbReference>
<protein>
    <recommendedName>
        <fullName evidence="7">EF-hand domain-containing protein</fullName>
    </recommendedName>
</protein>
<keyword evidence="5" id="KW-0106">Calcium</keyword>
<keyword evidence="10" id="KW-1185">Reference proteome</keyword>
<dbReference type="PROSITE" id="PS00018">
    <property type="entry name" value="EF_HAND_1"/>
    <property type="match status" value="2"/>
</dbReference>
<dbReference type="AlphaFoldDB" id="A0A815Y5T5"/>
<accession>A0A815Y5T5</accession>
<dbReference type="InterPro" id="IPR011992">
    <property type="entry name" value="EF-hand-dom_pair"/>
</dbReference>
<gene>
    <name evidence="8" type="ORF">EDS130_LOCUS11457</name>
    <name evidence="9" type="ORF">XAT740_LOCUS44017</name>
</gene>
<evidence type="ECO:0000256" key="3">
    <source>
        <dbReference type="ARBA" id="ARBA00022723"/>
    </source>
</evidence>
<evidence type="ECO:0000313" key="9">
    <source>
        <dbReference type="EMBL" id="CAF1565701.1"/>
    </source>
</evidence>
<keyword evidence="4" id="KW-0677">Repeat</keyword>